<dbReference type="Gene3D" id="3.40.630.30">
    <property type="match status" value="1"/>
</dbReference>
<evidence type="ECO:0000259" key="1">
    <source>
        <dbReference type="PROSITE" id="PS51186"/>
    </source>
</evidence>
<dbReference type="RefSeq" id="WP_009199391.1">
    <property type="nucleotide sequence ID" value="NZ_LVZK01000001.1"/>
</dbReference>
<comment type="caution">
    <text evidence="2">The sequence shown here is derived from an EMBL/GenBank/DDBJ whole genome shotgun (WGS) entry which is preliminary data.</text>
</comment>
<proteinExistence type="predicted"/>
<dbReference type="InterPro" id="IPR000182">
    <property type="entry name" value="GNAT_dom"/>
</dbReference>
<dbReference type="EMBL" id="LVZK01000001">
    <property type="protein sequence ID" value="OAP86440.1"/>
    <property type="molecule type" value="Genomic_DNA"/>
</dbReference>
<dbReference type="GO" id="GO:0016747">
    <property type="term" value="F:acyltransferase activity, transferring groups other than amino-acyl groups"/>
    <property type="evidence" value="ECO:0007669"/>
    <property type="project" value="InterPro"/>
</dbReference>
<dbReference type="PANTHER" id="PTHR43415:SF4">
    <property type="entry name" value="N-ACETYLTRANSFERASE DOMAIN-CONTAINING PROTEIN"/>
    <property type="match status" value="1"/>
</dbReference>
<sequence>MIELRPVIEADLYFLWHWIHEVSNPEWALWDAPHFKRPGRKSIQDFMAEDAEWFRDTDRRMIFVDGRPAGIVTRYEELPAGSRWWEVGIILYDPDRWGRGIGRQALELWVSMIFEKTDAHLVTLTTWSGNERMVRAASRAGFSECARIPEAREWNGKRWDSIRMVFLRKAWERQLRPAPARLSRGRVASHRAIGR</sequence>
<dbReference type="InterPro" id="IPR016181">
    <property type="entry name" value="Acyl_CoA_acyltransferase"/>
</dbReference>
<dbReference type="STRING" id="1823756.A4H34_04655"/>
<dbReference type="Proteomes" id="UP000078368">
    <property type="component" value="Unassembled WGS sequence"/>
</dbReference>
<name>A0A179B4S2_9ACTO</name>
<dbReference type="PANTHER" id="PTHR43415">
    <property type="entry name" value="SPERMIDINE N(1)-ACETYLTRANSFERASE"/>
    <property type="match status" value="1"/>
</dbReference>
<dbReference type="OrthoDB" id="9814648at2"/>
<keyword evidence="2" id="KW-0808">Transferase</keyword>
<organism evidence="2 3">
    <name type="scientific">Peptidiphaga gingivicola</name>
    <dbReference type="NCBI Taxonomy" id="2741497"/>
    <lineage>
        <taxon>Bacteria</taxon>
        <taxon>Bacillati</taxon>
        <taxon>Actinomycetota</taxon>
        <taxon>Actinomycetes</taxon>
        <taxon>Actinomycetales</taxon>
        <taxon>Actinomycetaceae</taxon>
        <taxon>Peptidiphaga</taxon>
    </lineage>
</organism>
<feature type="domain" description="N-acetyltransferase" evidence="1">
    <location>
        <begin position="2"/>
        <end position="169"/>
    </location>
</feature>
<dbReference type="Pfam" id="PF13302">
    <property type="entry name" value="Acetyltransf_3"/>
    <property type="match status" value="1"/>
</dbReference>
<gene>
    <name evidence="2" type="ORF">A4H34_04655</name>
</gene>
<evidence type="ECO:0000313" key="2">
    <source>
        <dbReference type="EMBL" id="OAP86440.1"/>
    </source>
</evidence>
<protein>
    <submittedName>
        <fullName evidence="2">Acetyltransferase</fullName>
    </submittedName>
</protein>
<keyword evidence="3" id="KW-1185">Reference proteome</keyword>
<dbReference type="PROSITE" id="PS51186">
    <property type="entry name" value="GNAT"/>
    <property type="match status" value="1"/>
</dbReference>
<reference evidence="2 3" key="1">
    <citation type="submission" date="2016-04" db="EMBL/GenBank/DDBJ databases">
        <title>Peptidophaga gingivicola gen. nov., sp. nov., isolated from human subgingival plaque.</title>
        <authorList>
            <person name="Beall C.J."/>
            <person name="Mokrzan E.M."/>
            <person name="Griffen A.L."/>
            <person name="Leys E.J."/>
        </authorList>
    </citation>
    <scope>NUCLEOTIDE SEQUENCE [LARGE SCALE GENOMIC DNA]</scope>
    <source>
        <strain evidence="2 3">BA112</strain>
    </source>
</reference>
<evidence type="ECO:0000313" key="3">
    <source>
        <dbReference type="Proteomes" id="UP000078368"/>
    </source>
</evidence>
<accession>A0A179B4S2</accession>
<dbReference type="AlphaFoldDB" id="A0A179B4S2"/>
<dbReference type="CDD" id="cd04301">
    <property type="entry name" value="NAT_SF"/>
    <property type="match status" value="1"/>
</dbReference>
<dbReference type="SUPFAM" id="SSF55729">
    <property type="entry name" value="Acyl-CoA N-acyltransferases (Nat)"/>
    <property type="match status" value="1"/>
</dbReference>